<comment type="caution">
    <text evidence="4">The sequence shown here is derived from an EMBL/GenBank/DDBJ whole genome shotgun (WGS) entry which is preliminary data.</text>
</comment>
<keyword evidence="5" id="KW-1185">Reference proteome</keyword>
<dbReference type="PANTHER" id="PTHR44591:SF25">
    <property type="entry name" value="CHEMOTAXIS TWO-COMPONENT RESPONSE REGULATOR"/>
    <property type="match status" value="1"/>
</dbReference>
<dbReference type="SMART" id="SM00448">
    <property type="entry name" value="REC"/>
    <property type="match status" value="1"/>
</dbReference>
<accession>A0A7Y6Q4H8</accession>
<dbReference type="RefSeq" id="WP_176352525.1">
    <property type="nucleotide sequence ID" value="NZ_JABWDU010000002.1"/>
</dbReference>
<evidence type="ECO:0000313" key="4">
    <source>
        <dbReference type="EMBL" id="NVD38918.1"/>
    </source>
</evidence>
<dbReference type="PANTHER" id="PTHR44591">
    <property type="entry name" value="STRESS RESPONSE REGULATOR PROTEIN 1"/>
    <property type="match status" value="1"/>
</dbReference>
<evidence type="ECO:0000256" key="1">
    <source>
        <dbReference type="ARBA" id="ARBA00022553"/>
    </source>
</evidence>
<dbReference type="Pfam" id="PF00072">
    <property type="entry name" value="Response_reg"/>
    <property type="match status" value="1"/>
</dbReference>
<reference evidence="4 5" key="1">
    <citation type="submission" date="2020-06" db="EMBL/GenBank/DDBJ databases">
        <authorList>
            <person name="Grouzdev D.S."/>
        </authorList>
    </citation>
    <scope>NUCLEOTIDE SEQUENCE [LARGE SCALE GENOMIC DNA]</scope>
    <source>
        <strain evidence="4 5">HO-A22</strain>
    </source>
</reference>
<dbReference type="GO" id="GO:0000160">
    <property type="term" value="P:phosphorelay signal transduction system"/>
    <property type="evidence" value="ECO:0007669"/>
    <property type="project" value="InterPro"/>
</dbReference>
<sequence>MSEDKSAIAIVDDDDLVRRALCRLVVSLSYRAIAFASGEAFLKALDSDTPFCALVDLHMPEMNGLEVLVELRARRAPLAAVIITGSQDESARERCLNAGAAAFLKKPLSRDALSAVIGGLA</sequence>
<keyword evidence="1 2" id="KW-0597">Phosphoprotein</keyword>
<proteinExistence type="predicted"/>
<dbReference type="EMBL" id="JABWDU010000002">
    <property type="protein sequence ID" value="NVD38918.1"/>
    <property type="molecule type" value="Genomic_DNA"/>
</dbReference>
<gene>
    <name evidence="4" type="ORF">HT585_08630</name>
</gene>
<organism evidence="4 5">
    <name type="scientific">Ensifer oleiphilus</name>
    <dbReference type="NCBI Taxonomy" id="2742698"/>
    <lineage>
        <taxon>Bacteria</taxon>
        <taxon>Pseudomonadati</taxon>
        <taxon>Pseudomonadota</taxon>
        <taxon>Alphaproteobacteria</taxon>
        <taxon>Hyphomicrobiales</taxon>
        <taxon>Rhizobiaceae</taxon>
        <taxon>Sinorhizobium/Ensifer group</taxon>
        <taxon>Ensifer</taxon>
    </lineage>
</organism>
<dbReference type="PROSITE" id="PS50110">
    <property type="entry name" value="RESPONSE_REGULATORY"/>
    <property type="match status" value="1"/>
</dbReference>
<feature type="modified residue" description="4-aspartylphosphate" evidence="2">
    <location>
        <position position="56"/>
    </location>
</feature>
<evidence type="ECO:0000256" key="2">
    <source>
        <dbReference type="PROSITE-ProRule" id="PRU00169"/>
    </source>
</evidence>
<dbReference type="AlphaFoldDB" id="A0A7Y6Q4H8"/>
<evidence type="ECO:0000259" key="3">
    <source>
        <dbReference type="PROSITE" id="PS50110"/>
    </source>
</evidence>
<dbReference type="SUPFAM" id="SSF52172">
    <property type="entry name" value="CheY-like"/>
    <property type="match status" value="1"/>
</dbReference>
<evidence type="ECO:0000313" key="5">
    <source>
        <dbReference type="Proteomes" id="UP000520198"/>
    </source>
</evidence>
<dbReference type="InterPro" id="IPR011006">
    <property type="entry name" value="CheY-like_superfamily"/>
</dbReference>
<name>A0A7Y6Q4H8_9HYPH</name>
<protein>
    <submittedName>
        <fullName evidence="4">Response regulator</fullName>
    </submittedName>
</protein>
<dbReference type="Proteomes" id="UP000520198">
    <property type="component" value="Unassembled WGS sequence"/>
</dbReference>
<dbReference type="InterPro" id="IPR001789">
    <property type="entry name" value="Sig_transdc_resp-reg_receiver"/>
</dbReference>
<dbReference type="Gene3D" id="3.40.50.2300">
    <property type="match status" value="1"/>
</dbReference>
<feature type="domain" description="Response regulatory" evidence="3">
    <location>
        <begin position="7"/>
        <end position="121"/>
    </location>
</feature>
<dbReference type="InterPro" id="IPR050595">
    <property type="entry name" value="Bact_response_regulator"/>
</dbReference>